<dbReference type="InterPro" id="IPR016181">
    <property type="entry name" value="Acyl_CoA_acyltransferase"/>
</dbReference>
<name>A0A2A7SE60_BURGA</name>
<evidence type="ECO:0000313" key="2">
    <source>
        <dbReference type="EMBL" id="PEH41575.1"/>
    </source>
</evidence>
<dbReference type="RefSeq" id="WP_098151639.1">
    <property type="nucleotide sequence ID" value="NZ_CADEWU010000029.1"/>
</dbReference>
<dbReference type="EMBL" id="PDDY01000001">
    <property type="protein sequence ID" value="PEH41575.1"/>
    <property type="molecule type" value="Genomic_DNA"/>
</dbReference>
<proteinExistence type="predicted"/>
<gene>
    <name evidence="2" type="ORF">CRM94_05080</name>
</gene>
<keyword evidence="2" id="KW-0808">Transferase</keyword>
<dbReference type="PROSITE" id="PS51186">
    <property type="entry name" value="GNAT"/>
    <property type="match status" value="1"/>
</dbReference>
<dbReference type="Pfam" id="PF00583">
    <property type="entry name" value="Acetyltransf_1"/>
    <property type="match status" value="1"/>
</dbReference>
<comment type="caution">
    <text evidence="2">The sequence shown here is derived from an EMBL/GenBank/DDBJ whole genome shotgun (WGS) entry which is preliminary data.</text>
</comment>
<accession>A0A2A7SE60</accession>
<dbReference type="SUPFAM" id="SSF55729">
    <property type="entry name" value="Acyl-CoA N-acyltransferases (Nat)"/>
    <property type="match status" value="1"/>
</dbReference>
<reference evidence="3" key="1">
    <citation type="submission" date="2017-09" db="EMBL/GenBank/DDBJ databases">
        <title>FDA dAtabase for Regulatory Grade micrObial Sequences (FDA-ARGOS): Supporting development and validation of Infectious Disease Dx tests.</title>
        <authorList>
            <person name="Minogue T."/>
            <person name="Wolcott M."/>
            <person name="Wasieloski L."/>
            <person name="Aguilar W."/>
            <person name="Moore D."/>
            <person name="Tallon L."/>
            <person name="Sadzewicz L."/>
            <person name="Ott S."/>
            <person name="Zhao X."/>
            <person name="Nagaraj S."/>
            <person name="Vavikolanu K."/>
            <person name="Aluvathingal J."/>
            <person name="Nadendla S."/>
            <person name="Sichtig H."/>
        </authorList>
    </citation>
    <scope>NUCLEOTIDE SEQUENCE [LARGE SCALE GENOMIC DNA]</scope>
    <source>
        <strain evidence="3">FDAARGOS_390</strain>
    </source>
</reference>
<evidence type="ECO:0000313" key="3">
    <source>
        <dbReference type="Proteomes" id="UP000220629"/>
    </source>
</evidence>
<protein>
    <submittedName>
        <fullName evidence="2">GNAT family N-acetyltransferase</fullName>
    </submittedName>
</protein>
<feature type="domain" description="N-acetyltransferase" evidence="1">
    <location>
        <begin position="38"/>
        <end position="177"/>
    </location>
</feature>
<evidence type="ECO:0000259" key="1">
    <source>
        <dbReference type="PROSITE" id="PS51186"/>
    </source>
</evidence>
<dbReference type="AlphaFoldDB" id="A0A2A7SE60"/>
<dbReference type="InterPro" id="IPR000182">
    <property type="entry name" value="GNAT_dom"/>
</dbReference>
<sequence>MNRRSRAERDALAGRVLARDELPLVWTIDRREIIHHMYVLRDGALQLVPEFHDVDGWPEGEAEHYTPLLLDCHDRGGWCLGSFDGARLVAAVIVDSRPLGANGELRQLKFLHVSHDWRGCGLGEQLYREAAAQALAMGAARLYVSATPSQGTIDFYLRLGFTPSASPDPALYALEPEDLHLEGPALSPRT</sequence>
<dbReference type="Gene3D" id="3.40.630.30">
    <property type="match status" value="1"/>
</dbReference>
<dbReference type="Proteomes" id="UP000220629">
    <property type="component" value="Unassembled WGS sequence"/>
</dbReference>
<organism evidence="2 3">
    <name type="scientific">Burkholderia gladioli</name>
    <name type="common">Pseudomonas marginata</name>
    <name type="synonym">Phytomonas marginata</name>
    <dbReference type="NCBI Taxonomy" id="28095"/>
    <lineage>
        <taxon>Bacteria</taxon>
        <taxon>Pseudomonadati</taxon>
        <taxon>Pseudomonadota</taxon>
        <taxon>Betaproteobacteria</taxon>
        <taxon>Burkholderiales</taxon>
        <taxon>Burkholderiaceae</taxon>
        <taxon>Burkholderia</taxon>
    </lineage>
</organism>
<dbReference type="GO" id="GO:0016747">
    <property type="term" value="F:acyltransferase activity, transferring groups other than amino-acyl groups"/>
    <property type="evidence" value="ECO:0007669"/>
    <property type="project" value="InterPro"/>
</dbReference>